<dbReference type="Proteomes" id="UP000050794">
    <property type="component" value="Unassembled WGS sequence"/>
</dbReference>
<evidence type="ECO:0000313" key="3">
    <source>
        <dbReference type="WBParaSite" id="TCNE_0001197901-mRNA-1"/>
    </source>
</evidence>
<dbReference type="WBParaSite" id="TCNE_0001197901-mRNA-1">
    <property type="protein sequence ID" value="TCNE_0001197901-mRNA-1"/>
    <property type="gene ID" value="TCNE_0001197901"/>
</dbReference>
<reference evidence="1 2" key="2">
    <citation type="submission" date="2018-11" db="EMBL/GenBank/DDBJ databases">
        <authorList>
            <consortium name="Pathogen Informatics"/>
        </authorList>
    </citation>
    <scope>NUCLEOTIDE SEQUENCE [LARGE SCALE GENOMIC DNA]</scope>
</reference>
<gene>
    <name evidence="1" type="ORF">TCNE_LOCUS11979</name>
</gene>
<dbReference type="AlphaFoldDB" id="A0A183UU09"/>
<accession>A0A183UU09</accession>
<protein>
    <submittedName>
        <fullName evidence="3">Alpha-galactosidase</fullName>
    </submittedName>
</protein>
<name>A0A183UU09_TOXCA</name>
<organism evidence="2 3">
    <name type="scientific">Toxocara canis</name>
    <name type="common">Canine roundworm</name>
    <dbReference type="NCBI Taxonomy" id="6265"/>
    <lineage>
        <taxon>Eukaryota</taxon>
        <taxon>Metazoa</taxon>
        <taxon>Ecdysozoa</taxon>
        <taxon>Nematoda</taxon>
        <taxon>Chromadorea</taxon>
        <taxon>Rhabditida</taxon>
        <taxon>Spirurina</taxon>
        <taxon>Ascaridomorpha</taxon>
        <taxon>Ascaridoidea</taxon>
        <taxon>Toxocaridae</taxon>
        <taxon>Toxocara</taxon>
    </lineage>
</organism>
<keyword evidence="2" id="KW-1185">Reference proteome</keyword>
<evidence type="ECO:0000313" key="1">
    <source>
        <dbReference type="EMBL" id="VDM43300.1"/>
    </source>
</evidence>
<proteinExistence type="predicted"/>
<reference evidence="3" key="1">
    <citation type="submission" date="2016-06" db="UniProtKB">
        <authorList>
            <consortium name="WormBaseParasite"/>
        </authorList>
    </citation>
    <scope>IDENTIFICATION</scope>
</reference>
<evidence type="ECO:0000313" key="2">
    <source>
        <dbReference type="Proteomes" id="UP000050794"/>
    </source>
</evidence>
<sequence>MWYTEEKEMVYLDYNTTAEMSNLVEGAIIESVKYWGSPCSLNPLGVEMGRKYAQSHAYLLEVLGVSEQISRSLLLNPTPPSFPSAVFINKWGGERGTGRMTSASQSKIALT</sequence>
<dbReference type="EMBL" id="UYWY01021066">
    <property type="protein sequence ID" value="VDM43300.1"/>
    <property type="molecule type" value="Genomic_DNA"/>
</dbReference>